<comment type="cofactor">
    <cofactor evidence="9">
        <name>heme b</name>
        <dbReference type="ChEBI" id="CHEBI:60344"/>
    </cofactor>
    <text evidence="9">Binds 1 heme b (iron(II)-protoporphyrin IX) group per subunit.</text>
</comment>
<dbReference type="AlphaFoldDB" id="Q0U3X5"/>
<dbReference type="GO" id="GO:0046872">
    <property type="term" value="F:metal ion binding"/>
    <property type="evidence" value="ECO:0007669"/>
    <property type="project" value="UniProtKB-UniRule"/>
</dbReference>
<evidence type="ECO:0000256" key="10">
    <source>
        <dbReference type="PIRSR" id="PIRSR601621-3"/>
    </source>
</evidence>
<feature type="site" description="Transition state stabilizer" evidence="10">
    <location>
        <position position="177"/>
    </location>
</feature>
<feature type="active site" description="Proton acceptor" evidence="8">
    <location>
        <position position="181"/>
    </location>
</feature>
<evidence type="ECO:0000256" key="13">
    <source>
        <dbReference type="SAM" id="Phobius"/>
    </source>
</evidence>
<dbReference type="InterPro" id="IPR002016">
    <property type="entry name" value="Haem_peroxidase"/>
</dbReference>
<dbReference type="PANTHER" id="PTHR31356:SF66">
    <property type="entry name" value="CATALASE-PEROXIDASE"/>
    <property type="match status" value="1"/>
</dbReference>
<organism evidence="15 16">
    <name type="scientific">Phaeosphaeria nodorum (strain SN15 / ATCC MYA-4574 / FGSC 10173)</name>
    <name type="common">Glume blotch fungus</name>
    <name type="synonym">Parastagonospora nodorum</name>
    <dbReference type="NCBI Taxonomy" id="321614"/>
    <lineage>
        <taxon>Eukaryota</taxon>
        <taxon>Fungi</taxon>
        <taxon>Dikarya</taxon>
        <taxon>Ascomycota</taxon>
        <taxon>Pezizomycotina</taxon>
        <taxon>Dothideomycetes</taxon>
        <taxon>Pleosporomycetidae</taxon>
        <taxon>Pleosporales</taxon>
        <taxon>Pleosporineae</taxon>
        <taxon>Phaeosphaeriaceae</taxon>
        <taxon>Parastagonospora</taxon>
    </lineage>
</organism>
<dbReference type="SUPFAM" id="SSF48113">
    <property type="entry name" value="Heme-dependent peroxidases"/>
    <property type="match status" value="1"/>
</dbReference>
<keyword evidence="11" id="KW-1015">Disulfide bond</keyword>
<sequence>MEVHHDKAFEWQTVLCEGFVFIYTHAVCLITQVIFDNFFLHSLPFAKMRTLSYLNYALLACAPLVDAHPGMGEKMMFEMKRAANKEKRASSKELIGDLATLADSKLTSIGKDIKAIITDQKSGESQERDTSIPAGAIGSAACKADLCCHWKWLSYEMTAKFNGTSGRCNKFARQAVRLGFHDAGVWSKTAGYGGADGSLLLSNEMSRTDNNGLSQIAEQTKKWYTKYNQYGLSMADIIQFGANVATVVCPLGPRIRTFVGRKDNSKAGPTSLLPTETDSADALLKLFSAKTIDAHDLVALVGAHTTSQQHFVDTTRSGDPQDSSPGVWDMAFYPQTSNTSPPRVLKFQSDVNLSKDSRTIGEWQEFSDRNSGQNHWNEVSLNDYAKAYTRLSMLGVNNINDLKECTKVLPPARTSFVNEDQVVLDMWLQGQFDQLNDMVDDAIQLTGVVSG</sequence>
<dbReference type="PRINTS" id="PR00462">
    <property type="entry name" value="LIGNINASE"/>
</dbReference>
<dbReference type="Gene3D" id="1.10.520.10">
    <property type="match status" value="1"/>
</dbReference>
<feature type="binding site" evidence="9">
    <location>
        <position position="329"/>
    </location>
    <ligand>
        <name>Ca(2+)</name>
        <dbReference type="ChEBI" id="CHEBI:29108"/>
        <label>2</label>
    </ligand>
</feature>
<keyword evidence="4 9" id="KW-0479">Metal-binding</keyword>
<dbReference type="Pfam" id="PF00141">
    <property type="entry name" value="peroxidase"/>
    <property type="match status" value="1"/>
</dbReference>
<feature type="binding site" evidence="9">
    <location>
        <position position="196"/>
    </location>
    <ligand>
        <name>Ca(2+)</name>
        <dbReference type="ChEBI" id="CHEBI:29108"/>
        <label>1</label>
    </ligand>
</feature>
<proteinExistence type="inferred from homology"/>
<dbReference type="EC" id="1.11.1.-" evidence="12"/>
<dbReference type="PROSITE" id="PS00436">
    <property type="entry name" value="PEROXIDASE_2"/>
    <property type="match status" value="1"/>
</dbReference>
<feature type="binding site" evidence="9">
    <location>
        <position position="198"/>
    </location>
    <ligand>
        <name>Ca(2+)</name>
        <dbReference type="ChEBI" id="CHEBI:29108"/>
        <label>1</label>
    </ligand>
</feature>
<dbReference type="GO" id="GO:0034599">
    <property type="term" value="P:cellular response to oxidative stress"/>
    <property type="evidence" value="ECO:0000318"/>
    <property type="project" value="GO_Central"/>
</dbReference>
<feature type="domain" description="Plant heme peroxidase family profile" evidence="14">
    <location>
        <begin position="194"/>
        <end position="359"/>
    </location>
</feature>
<dbReference type="InParanoid" id="Q0U3X5"/>
<dbReference type="PROSITE" id="PS50873">
    <property type="entry name" value="PEROXIDASE_4"/>
    <property type="match status" value="1"/>
</dbReference>
<keyword evidence="13" id="KW-0472">Membrane</keyword>
<dbReference type="GeneID" id="5980668"/>
<dbReference type="GO" id="GO:0042744">
    <property type="term" value="P:hydrogen peroxide catabolic process"/>
    <property type="evidence" value="ECO:0000318"/>
    <property type="project" value="GO_Central"/>
</dbReference>
<evidence type="ECO:0000313" key="15">
    <source>
        <dbReference type="EMBL" id="EAT78986.2"/>
    </source>
</evidence>
<keyword evidence="6 9" id="KW-0408">Iron</keyword>
<evidence type="ECO:0000256" key="9">
    <source>
        <dbReference type="PIRSR" id="PIRSR601621-2"/>
    </source>
</evidence>
<accession>Q0U3X5</accession>
<dbReference type="GO" id="GO:0000302">
    <property type="term" value="P:response to reactive oxygen species"/>
    <property type="evidence" value="ECO:0000318"/>
    <property type="project" value="GO_Central"/>
</dbReference>
<evidence type="ECO:0000256" key="3">
    <source>
        <dbReference type="ARBA" id="ARBA00022617"/>
    </source>
</evidence>
<name>Q0U3X5_PHANO</name>
<reference evidence="16" key="1">
    <citation type="journal article" date="2007" name="Plant Cell">
        <title>Dothideomycete-plant interactions illuminated by genome sequencing and EST analysis of the wheat pathogen Stagonospora nodorum.</title>
        <authorList>
            <person name="Hane J.K."/>
            <person name="Lowe R.G."/>
            <person name="Solomon P.S."/>
            <person name="Tan K.C."/>
            <person name="Schoch C.L."/>
            <person name="Spatafora J.W."/>
            <person name="Crous P.W."/>
            <person name="Kodira C."/>
            <person name="Birren B.W."/>
            <person name="Galagan J.E."/>
            <person name="Torriani S.F."/>
            <person name="McDonald B.A."/>
            <person name="Oliver R.P."/>
        </authorList>
    </citation>
    <scope>NUCLEOTIDE SEQUENCE [LARGE SCALE GENOMIC DNA]</scope>
    <source>
        <strain evidence="16">SN15 / ATCC MYA-4574 / FGSC 10173</strain>
    </source>
</reference>
<feature type="binding site" evidence="9">
    <location>
        <position position="322"/>
    </location>
    <ligand>
        <name>Ca(2+)</name>
        <dbReference type="ChEBI" id="CHEBI:29108"/>
        <label>2</label>
    </ligand>
</feature>
<comment type="similarity">
    <text evidence="1 12">Belongs to the peroxidase family. Ligninase subfamily.</text>
</comment>
<feature type="binding site" evidence="9">
    <location>
        <position position="182"/>
    </location>
    <ligand>
        <name>Ca(2+)</name>
        <dbReference type="ChEBI" id="CHEBI:29108"/>
        <label>1</label>
    </ligand>
</feature>
<feature type="binding site" evidence="9">
    <location>
        <position position="194"/>
    </location>
    <ligand>
        <name>Ca(2+)</name>
        <dbReference type="ChEBI" id="CHEBI:29108"/>
        <label>1</label>
    </ligand>
</feature>
<feature type="disulfide bond" evidence="11">
    <location>
        <begin position="147"/>
        <end position="405"/>
    </location>
</feature>
<dbReference type="FunFam" id="1.10.420.10:FF:000029">
    <property type="entry name" value="Peroxidase"/>
    <property type="match status" value="1"/>
</dbReference>
<evidence type="ECO:0000256" key="12">
    <source>
        <dbReference type="RuleBase" id="RU363051"/>
    </source>
</evidence>
<evidence type="ECO:0000256" key="6">
    <source>
        <dbReference type="ARBA" id="ARBA00023004"/>
    </source>
</evidence>
<evidence type="ECO:0000256" key="2">
    <source>
        <dbReference type="ARBA" id="ARBA00022559"/>
    </source>
</evidence>
<evidence type="ECO:0000256" key="4">
    <source>
        <dbReference type="ARBA" id="ARBA00022723"/>
    </source>
</evidence>
<dbReference type="RefSeq" id="XP_001803748.1">
    <property type="nucleotide sequence ID" value="XM_001803696.1"/>
</dbReference>
<dbReference type="Gene3D" id="1.10.420.10">
    <property type="entry name" value="Peroxidase, domain 2"/>
    <property type="match status" value="1"/>
</dbReference>
<keyword evidence="3 9" id="KW-0349">Heme</keyword>
<evidence type="ECO:0000256" key="5">
    <source>
        <dbReference type="ARBA" id="ARBA00023002"/>
    </source>
</evidence>
<keyword evidence="5 12" id="KW-0560">Oxidoreductase</keyword>
<feature type="binding site" description="axial binding residue" evidence="9">
    <location>
        <position position="304"/>
    </location>
    <ligand>
        <name>heme b</name>
        <dbReference type="ChEBI" id="CHEBI:60344"/>
    </ligand>
    <ligandPart>
        <name>Fe</name>
        <dbReference type="ChEBI" id="CHEBI:18248"/>
    </ligandPart>
</feature>
<dbReference type="PANTHER" id="PTHR31356">
    <property type="entry name" value="THYLAKOID LUMENAL 29 KDA PROTEIN, CHLOROPLASTIC-RELATED"/>
    <property type="match status" value="1"/>
</dbReference>
<feature type="disulfide bond" evidence="11">
    <location>
        <begin position="168"/>
        <end position="249"/>
    </location>
</feature>
<feature type="binding site" evidence="9">
    <location>
        <position position="305"/>
    </location>
    <ligand>
        <name>Ca(2+)</name>
        <dbReference type="ChEBI" id="CHEBI:29108"/>
        <label>2</label>
    </ligand>
</feature>
<dbReference type="KEGG" id="pno:SNOG_13539"/>
<gene>
    <name evidence="15" type="ORF">SNOG_13539</name>
</gene>
<evidence type="ECO:0000313" key="16">
    <source>
        <dbReference type="Proteomes" id="UP000001055"/>
    </source>
</evidence>
<dbReference type="InterPro" id="IPR001621">
    <property type="entry name" value="Ligninase"/>
</dbReference>
<keyword evidence="9 12" id="KW-0106">Calcium</keyword>
<feature type="transmembrane region" description="Helical" evidence="13">
    <location>
        <begin position="20"/>
        <end position="40"/>
    </location>
</feature>
<evidence type="ECO:0000259" key="14">
    <source>
        <dbReference type="PROSITE" id="PS50873"/>
    </source>
</evidence>
<dbReference type="FunFam" id="1.10.520.10:FF:000021">
    <property type="entry name" value="Peroxidase"/>
    <property type="match status" value="1"/>
</dbReference>
<keyword evidence="2 12" id="KW-0575">Peroxidase</keyword>
<dbReference type="EMBL" id="CH445351">
    <property type="protein sequence ID" value="EAT78986.2"/>
    <property type="molecule type" value="Genomic_DNA"/>
</dbReference>
<dbReference type="InterPro" id="IPR044831">
    <property type="entry name" value="Ccp1-like"/>
</dbReference>
<dbReference type="VEuPathDB" id="FungiDB:JI435_135390"/>
<dbReference type="PRINTS" id="PR00458">
    <property type="entry name" value="PEROXIDASE"/>
</dbReference>
<keyword evidence="13" id="KW-1133">Transmembrane helix</keyword>
<evidence type="ECO:0000256" key="11">
    <source>
        <dbReference type="PIRSR" id="PIRSR601621-4"/>
    </source>
</evidence>
<dbReference type="GO" id="GO:0004601">
    <property type="term" value="F:peroxidase activity"/>
    <property type="evidence" value="ECO:0000318"/>
    <property type="project" value="GO_Central"/>
</dbReference>
<dbReference type="Proteomes" id="UP000001055">
    <property type="component" value="Unassembled WGS sequence"/>
</dbReference>
<dbReference type="InterPro" id="IPR010255">
    <property type="entry name" value="Haem_peroxidase_sf"/>
</dbReference>
<comment type="cofactor">
    <cofactor evidence="9 12">
        <name>Ca(2+)</name>
        <dbReference type="ChEBI" id="CHEBI:29108"/>
    </cofactor>
    <text evidence="9 12">Binds 2 calcium ions per subunit.</text>
</comment>
<evidence type="ECO:0000256" key="8">
    <source>
        <dbReference type="PIRSR" id="PIRSR601621-1"/>
    </source>
</evidence>
<keyword evidence="7" id="KW-0325">Glycoprotein</keyword>
<keyword evidence="13" id="KW-0812">Transmembrane</keyword>
<dbReference type="GO" id="GO:0020037">
    <property type="term" value="F:heme binding"/>
    <property type="evidence" value="ECO:0007669"/>
    <property type="project" value="UniProtKB-UniRule"/>
</dbReference>
<evidence type="ECO:0000256" key="1">
    <source>
        <dbReference type="ARBA" id="ARBA00006089"/>
    </source>
</evidence>
<dbReference type="PeroxiBase" id="6789">
    <property type="entry name" value="PnoCIIAA01"/>
</dbReference>
<protein>
    <recommendedName>
        <fullName evidence="12">Peroxidase</fullName>
        <ecNumber evidence="12">1.11.1.-</ecNumber>
    </recommendedName>
</protein>
<dbReference type="InterPro" id="IPR019794">
    <property type="entry name" value="Peroxidases_AS"/>
</dbReference>
<evidence type="ECO:0000256" key="7">
    <source>
        <dbReference type="ARBA" id="ARBA00023180"/>
    </source>
</evidence>